<dbReference type="Proteomes" id="UP000035648">
    <property type="component" value="Chromosome"/>
</dbReference>
<evidence type="ECO:0000313" key="4">
    <source>
        <dbReference type="EMBL" id="AKM82517.1"/>
    </source>
</evidence>
<dbReference type="EMBL" id="CP011213">
    <property type="protein sequence ID" value="AKM82517.1"/>
    <property type="molecule type" value="Genomic_DNA"/>
</dbReference>
<feature type="domain" description="DUF2154" evidence="2">
    <location>
        <begin position="105"/>
        <end position="189"/>
    </location>
</feature>
<dbReference type="STRING" id="1618337.UT28_C0001G0732"/>
<keyword evidence="1" id="KW-1133">Transmembrane helix</keyword>
<dbReference type="InterPro" id="IPR054331">
    <property type="entry name" value="LiaF_TM"/>
</dbReference>
<organism evidence="4 5">
    <name type="scientific">Berkelbacteria bacterium GW2011_GWE1_39_12</name>
    <dbReference type="NCBI Taxonomy" id="1618337"/>
    <lineage>
        <taxon>Bacteria</taxon>
        <taxon>Candidatus Berkelbacteria</taxon>
    </lineage>
</organism>
<dbReference type="Pfam" id="PF22570">
    <property type="entry name" value="LiaF-TM"/>
    <property type="match status" value="1"/>
</dbReference>
<feature type="transmembrane region" description="Helical" evidence="1">
    <location>
        <begin position="35"/>
        <end position="52"/>
    </location>
</feature>
<dbReference type="Pfam" id="PF17115">
    <property type="entry name" value="Toast_rack_N"/>
    <property type="match status" value="1"/>
</dbReference>
<evidence type="ECO:0000313" key="5">
    <source>
        <dbReference type="Proteomes" id="UP000035648"/>
    </source>
</evidence>
<feature type="transmembrane region" description="Helical" evidence="1">
    <location>
        <begin position="57"/>
        <end position="77"/>
    </location>
</feature>
<feature type="domain" description="LiaF transmembrane" evidence="3">
    <location>
        <begin position="4"/>
        <end position="76"/>
    </location>
</feature>
<evidence type="ECO:0000259" key="3">
    <source>
        <dbReference type="Pfam" id="PF22570"/>
    </source>
</evidence>
<accession>A0A0G4B677</accession>
<evidence type="ECO:0008006" key="6">
    <source>
        <dbReference type="Google" id="ProtNLM"/>
    </source>
</evidence>
<name>A0A0G4B677_9BACT</name>
<dbReference type="InterPro" id="IPR031346">
    <property type="entry name" value="DUF2154_N"/>
</dbReference>
<evidence type="ECO:0000256" key="1">
    <source>
        <dbReference type="SAM" id="Phobius"/>
    </source>
</evidence>
<dbReference type="AlphaFoldDB" id="A0A0G4B677"/>
<proteinExistence type="predicted"/>
<dbReference type="KEGG" id="bbgw:UT28_C0001G0732"/>
<evidence type="ECO:0000259" key="2">
    <source>
        <dbReference type="Pfam" id="PF17115"/>
    </source>
</evidence>
<reference evidence="4 5" key="1">
    <citation type="journal article" date="2015" name="Nature">
        <title>rRNA introns, odd ribosomes, and small enigmatic genomes across a large radiation of phyla.</title>
        <authorList>
            <person name="Brown C.T."/>
            <person name="Hug L.A."/>
            <person name="Thomas B.C."/>
            <person name="Sharon I."/>
            <person name="Castelle C.J."/>
            <person name="Singh A."/>
            <person name="Wilkins M.J."/>
            <person name="Williams K.H."/>
            <person name="Banfield J.F."/>
        </authorList>
    </citation>
    <scope>NUCLEOTIDE SEQUENCE [LARGE SCALE GENOMIC DNA]</scope>
</reference>
<gene>
    <name evidence="4" type="ORF">UT28_C0001G0732</name>
</gene>
<sequence>MKWFWGLLILVIGLIILGQNFNVWGFDNFDQLSKFWPLILILFGITLMVRHIRFNWLIILISFIAAIALIYFVSLNASDFKVNKDNRIFSRPSQTYDFSQNLPSEVKKAKIIINTGAVELNIKDNGNQLINGNLVSNYNQPDISTTISGDTATVILKSTKINNSVWGKNILNIEITDKIPIDLIINAGAASMNLDFSKISLSNLDVNSGASSMNITLGEVINGSNISIETGASSVTIKTPKELGVKIIAKTGLTGKNFEGYNKIDNQTYLSPNFDQTNTKITLTISAGASSINVEPSN</sequence>
<keyword evidence="1" id="KW-0812">Transmembrane</keyword>
<protein>
    <recommendedName>
        <fullName evidence="6">DUF5668 domain-containing protein</fullName>
    </recommendedName>
</protein>
<keyword evidence="1" id="KW-0472">Membrane</keyword>